<evidence type="ECO:0000256" key="2">
    <source>
        <dbReference type="ARBA" id="ARBA00023163"/>
    </source>
</evidence>
<gene>
    <name evidence="4" type="ORF">SLEP1_g47026</name>
</gene>
<accession>A0AAV5LP37</accession>
<dbReference type="PANTHER" id="PTHR31636">
    <property type="entry name" value="OSJNBA0084A10.13 PROTEIN-RELATED"/>
    <property type="match status" value="1"/>
</dbReference>
<dbReference type="Proteomes" id="UP001054252">
    <property type="component" value="Unassembled WGS sequence"/>
</dbReference>
<keyword evidence="5" id="KW-1185">Reference proteome</keyword>
<dbReference type="AlphaFoldDB" id="A0AAV5LP37"/>
<evidence type="ECO:0000256" key="1">
    <source>
        <dbReference type="ARBA" id="ARBA00023015"/>
    </source>
</evidence>
<dbReference type="SUPFAM" id="SSF53335">
    <property type="entry name" value="S-adenosyl-L-methionine-dependent methyltransferases"/>
    <property type="match status" value="1"/>
</dbReference>
<dbReference type="EMBL" id="BPVZ01000133">
    <property type="protein sequence ID" value="GKV39220.1"/>
    <property type="molecule type" value="Genomic_DNA"/>
</dbReference>
<feature type="region of interest" description="SAW" evidence="3">
    <location>
        <begin position="276"/>
        <end position="354"/>
    </location>
</feature>
<organism evidence="4 5">
    <name type="scientific">Rubroshorea leprosula</name>
    <dbReference type="NCBI Taxonomy" id="152421"/>
    <lineage>
        <taxon>Eukaryota</taxon>
        <taxon>Viridiplantae</taxon>
        <taxon>Streptophyta</taxon>
        <taxon>Embryophyta</taxon>
        <taxon>Tracheophyta</taxon>
        <taxon>Spermatophyta</taxon>
        <taxon>Magnoliopsida</taxon>
        <taxon>eudicotyledons</taxon>
        <taxon>Gunneridae</taxon>
        <taxon>Pentapetalae</taxon>
        <taxon>rosids</taxon>
        <taxon>malvids</taxon>
        <taxon>Malvales</taxon>
        <taxon>Dipterocarpaceae</taxon>
        <taxon>Rubroshorea</taxon>
    </lineage>
</organism>
<dbReference type="PROSITE" id="PS50985">
    <property type="entry name" value="GRAS"/>
    <property type="match status" value="1"/>
</dbReference>
<keyword evidence="2" id="KW-0804">Transcription</keyword>
<dbReference type="InterPro" id="IPR029063">
    <property type="entry name" value="SAM-dependent_MTases_sf"/>
</dbReference>
<evidence type="ECO:0000313" key="5">
    <source>
        <dbReference type="Proteomes" id="UP001054252"/>
    </source>
</evidence>
<proteinExistence type="inferred from homology"/>
<sequence length="357" mass="41524">MREDVVDALKKCAEALQYGNPRLANAEMGRVLFLAEEETETATRILIEYFAQALACRACGLHPKYFSFPSPGWKYWMYYWHGLFLTVGQFISTVVKGKCKVHVIELVKHMDGYEQWESIISELDYWGDLTHLRLSLLVQEKVEFSKERVEELIRRAEFRCIKLEYKIIAVNSFADIDVSLLEMRDGEFVVVNCMFVFSKMLSEALALEKLLQRVRDVMRVDVMIVVEHDANHNQSDFLLRFDESLRYYSSLFQDCWSGHDRMAEPYYRYQIGNIVACEGSNRVERHQTWAQWKSLLIDSGFSIFNSFIKWENDENEEWMEDGILSILGGKAEKRSVIFVSAWKILTSPAKSSGSNEG</sequence>
<evidence type="ECO:0000256" key="3">
    <source>
        <dbReference type="PROSITE-ProRule" id="PRU01191"/>
    </source>
</evidence>
<dbReference type="Pfam" id="PF03514">
    <property type="entry name" value="GRAS"/>
    <property type="match status" value="1"/>
</dbReference>
<protein>
    <submittedName>
        <fullName evidence="4">Uncharacterized protein</fullName>
    </submittedName>
</protein>
<evidence type="ECO:0000313" key="4">
    <source>
        <dbReference type="EMBL" id="GKV39220.1"/>
    </source>
</evidence>
<comment type="similarity">
    <text evidence="3">Belongs to the GRAS family.</text>
</comment>
<dbReference type="InterPro" id="IPR005202">
    <property type="entry name" value="TF_GRAS"/>
</dbReference>
<feature type="region of interest" description="Leucine repeat II (LRII)" evidence="3">
    <location>
        <begin position="147"/>
        <end position="179"/>
    </location>
</feature>
<keyword evidence="1" id="KW-0805">Transcription regulation</keyword>
<name>A0AAV5LP37_9ROSI</name>
<comment type="caution">
    <text evidence="3">Lacks conserved residue(s) required for the propagation of feature annotation.</text>
</comment>
<comment type="caution">
    <text evidence="4">The sequence shown here is derived from an EMBL/GenBank/DDBJ whole genome shotgun (WGS) entry which is preliminary data.</text>
</comment>
<reference evidence="4 5" key="1">
    <citation type="journal article" date="2021" name="Commun. Biol.">
        <title>The genome of Shorea leprosula (Dipterocarpaceae) highlights the ecological relevance of drought in aseasonal tropical rainforests.</title>
        <authorList>
            <person name="Ng K.K.S."/>
            <person name="Kobayashi M.J."/>
            <person name="Fawcett J.A."/>
            <person name="Hatakeyama M."/>
            <person name="Paape T."/>
            <person name="Ng C.H."/>
            <person name="Ang C.C."/>
            <person name="Tnah L.H."/>
            <person name="Lee C.T."/>
            <person name="Nishiyama T."/>
            <person name="Sese J."/>
            <person name="O'Brien M.J."/>
            <person name="Copetti D."/>
            <person name="Mohd Noor M.I."/>
            <person name="Ong R.C."/>
            <person name="Putra M."/>
            <person name="Sireger I.Z."/>
            <person name="Indrioko S."/>
            <person name="Kosugi Y."/>
            <person name="Izuno A."/>
            <person name="Isagi Y."/>
            <person name="Lee S.L."/>
            <person name="Shimizu K.K."/>
        </authorList>
    </citation>
    <scope>NUCLEOTIDE SEQUENCE [LARGE SCALE GENOMIC DNA]</scope>
    <source>
        <strain evidence="4">214</strain>
    </source>
</reference>